<evidence type="ECO:0000313" key="2">
    <source>
        <dbReference type="EMBL" id="MBS4240754.1"/>
    </source>
</evidence>
<dbReference type="Proteomes" id="UP000237472">
    <property type="component" value="Unassembled WGS sequence"/>
</dbReference>
<dbReference type="RefSeq" id="WP_099461105.1">
    <property type="nucleotide sequence ID" value="NZ_LDWY01000024.1"/>
</dbReference>
<name>A0A2G4R505_9BACT</name>
<dbReference type="NCBIfam" id="TIGR00176">
    <property type="entry name" value="mobB"/>
    <property type="match status" value="1"/>
</dbReference>
<accession>A0A2G4R505</accession>
<dbReference type="OrthoDB" id="9786803at2"/>
<dbReference type="Pfam" id="PF03205">
    <property type="entry name" value="MobB"/>
    <property type="match status" value="1"/>
</dbReference>
<reference evidence="4" key="1">
    <citation type="submission" date="2015-06" db="EMBL/GenBank/DDBJ databases">
        <authorList>
            <person name="Parisi A."/>
            <person name="Chiara M."/>
            <person name="Florio D."/>
            <person name="Miccolupo A."/>
            <person name="Manzari C."/>
            <person name="Mion D."/>
            <person name="Caruso M."/>
            <person name="D'erchia A.M."/>
            <person name="Zanoni R."/>
        </authorList>
    </citation>
    <scope>NUCLEOTIDE SEQUENCE [LARGE SCALE GENOMIC DNA]</scope>
    <source>
        <strain evidence="4">73/13</strain>
    </source>
</reference>
<dbReference type="InterPro" id="IPR052539">
    <property type="entry name" value="MGD_biosynthesis_adapter"/>
</dbReference>
<gene>
    <name evidence="2" type="primary">mobB</name>
    <name evidence="3" type="ORF">AA994_02060</name>
    <name evidence="2" type="ORF">CVU5213_03255</name>
</gene>
<reference evidence="2 5" key="4">
    <citation type="journal article" date="2021" name="Syst. Appl. Microbiol.">
        <title>nCampylobacter vulpis sp. nov. isolated from wild red foxes.</title>
        <authorList>
            <person name="Parisi A."/>
            <person name="Chiara M."/>
            <person name="Caffara M."/>
            <person name="Mion D."/>
            <person name="Miller W.G."/>
            <person name="Caruso M."/>
            <person name="Manzari C."/>
            <person name="Florio D."/>
            <person name="Capozzi L."/>
            <person name="D'Erchia A.M."/>
            <person name="Manzulli V."/>
            <person name="Zanoni R.G."/>
        </authorList>
    </citation>
    <scope>NUCLEOTIDE SEQUENCE [LARGE SCALE GENOMIC DNA]</scope>
    <source>
        <strain evidence="2 5">52/13</strain>
    </source>
</reference>
<dbReference type="GO" id="GO:0005525">
    <property type="term" value="F:GTP binding"/>
    <property type="evidence" value="ECO:0007669"/>
    <property type="project" value="InterPro"/>
</dbReference>
<dbReference type="AlphaFoldDB" id="A0A2G4R505"/>
<dbReference type="Proteomes" id="UP000811399">
    <property type="component" value="Unassembled WGS sequence"/>
</dbReference>
<dbReference type="SUPFAM" id="SSF52540">
    <property type="entry name" value="P-loop containing nucleoside triphosphate hydrolases"/>
    <property type="match status" value="1"/>
</dbReference>
<dbReference type="PANTHER" id="PTHR40072:SF1">
    <property type="entry name" value="MOLYBDOPTERIN-GUANINE DINUCLEOTIDE BIOSYNTHESIS ADAPTER PROTEIN"/>
    <property type="match status" value="1"/>
</dbReference>
<dbReference type="CDD" id="cd03116">
    <property type="entry name" value="MobB"/>
    <property type="match status" value="1"/>
</dbReference>
<dbReference type="PANTHER" id="PTHR40072">
    <property type="entry name" value="MOLYBDOPTERIN-GUANINE DINUCLEOTIDE BIOSYNTHESIS ADAPTER PROTEIN-RELATED"/>
    <property type="match status" value="1"/>
</dbReference>
<reference evidence="3" key="2">
    <citation type="submission" date="2015-06" db="EMBL/GenBank/DDBJ databases">
        <authorList>
            <person name="Hoefler B.C."/>
            <person name="Straight P.D."/>
        </authorList>
    </citation>
    <scope>NUCLEOTIDE SEQUENCE [LARGE SCALE GENOMIC DNA]</scope>
    <source>
        <strain evidence="3">73/13</strain>
    </source>
</reference>
<evidence type="ECO:0000313" key="3">
    <source>
        <dbReference type="EMBL" id="PHY91658.1"/>
    </source>
</evidence>
<comment type="caution">
    <text evidence="3">The sequence shown here is derived from an EMBL/GenBank/DDBJ whole genome shotgun (WGS) entry which is preliminary data.</text>
</comment>
<protein>
    <submittedName>
        <fullName evidence="3">Molybdopterin-guanine dinucleotide biosynthesis protein B</fullName>
    </submittedName>
</protein>
<dbReference type="InterPro" id="IPR004435">
    <property type="entry name" value="MobB_dom"/>
</dbReference>
<evidence type="ECO:0000259" key="1">
    <source>
        <dbReference type="Pfam" id="PF03205"/>
    </source>
</evidence>
<dbReference type="InterPro" id="IPR027417">
    <property type="entry name" value="P-loop_NTPase"/>
</dbReference>
<dbReference type="Gene3D" id="3.40.50.300">
    <property type="entry name" value="P-loop containing nucleotide triphosphate hydrolases"/>
    <property type="match status" value="1"/>
</dbReference>
<dbReference type="EMBL" id="VJYU01000006">
    <property type="protein sequence ID" value="MBS4240754.1"/>
    <property type="molecule type" value="Genomic_DNA"/>
</dbReference>
<feature type="domain" description="Molybdopterin-guanine dinucleotide biosynthesis protein B (MobB)" evidence="1">
    <location>
        <begin position="5"/>
        <end position="119"/>
    </location>
</feature>
<dbReference type="GO" id="GO:0006777">
    <property type="term" value="P:Mo-molybdopterin cofactor biosynthetic process"/>
    <property type="evidence" value="ECO:0007669"/>
    <property type="project" value="InterPro"/>
</dbReference>
<evidence type="ECO:0000313" key="4">
    <source>
        <dbReference type="Proteomes" id="UP000237472"/>
    </source>
</evidence>
<reference evidence="2" key="3">
    <citation type="submission" date="2019-07" db="EMBL/GenBank/DDBJ databases">
        <authorList>
            <person name="Miller W.G."/>
        </authorList>
    </citation>
    <scope>NUCLEOTIDE SEQUENCE</scope>
    <source>
        <strain evidence="2">52/13</strain>
    </source>
</reference>
<dbReference type="EMBL" id="LDWY01000024">
    <property type="protein sequence ID" value="PHY91658.1"/>
    <property type="molecule type" value="Genomic_DNA"/>
</dbReference>
<organism evidence="3 4">
    <name type="scientific">Campylobacter vulpis</name>
    <dbReference type="NCBI Taxonomy" id="1655500"/>
    <lineage>
        <taxon>Bacteria</taxon>
        <taxon>Pseudomonadati</taxon>
        <taxon>Campylobacterota</taxon>
        <taxon>Epsilonproteobacteria</taxon>
        <taxon>Campylobacterales</taxon>
        <taxon>Campylobacteraceae</taxon>
        <taxon>Campylobacter</taxon>
    </lineage>
</organism>
<keyword evidence="5" id="KW-1185">Reference proteome</keyword>
<sequence>MKQLIMAFSGPSNSGKTTLIEKLTQHFIQKGLRVLVIKHDPADKANFDIEGKDSFKFFQSGAETIILSPTRTTLFSHEKKDLFEVLRFVEFDLCLIEGFKELDLPRISVFYKDIDEDYFAYSNAVASYEKISYKNLTWLDLSDLEQIASFILNNALKGEFDARTR</sequence>
<evidence type="ECO:0000313" key="5">
    <source>
        <dbReference type="Proteomes" id="UP000811399"/>
    </source>
</evidence>
<proteinExistence type="predicted"/>